<dbReference type="Proteomes" id="UP001215280">
    <property type="component" value="Unassembled WGS sequence"/>
</dbReference>
<comment type="caution">
    <text evidence="2">The sequence shown here is derived from an EMBL/GenBank/DDBJ whole genome shotgun (WGS) entry which is preliminary data.</text>
</comment>
<feature type="compositionally biased region" description="Basic and acidic residues" evidence="1">
    <location>
        <begin position="104"/>
        <end position="114"/>
    </location>
</feature>
<keyword evidence="3" id="KW-1185">Reference proteome</keyword>
<feature type="compositionally biased region" description="Basic and acidic residues" evidence="1">
    <location>
        <begin position="87"/>
        <end position="97"/>
    </location>
</feature>
<dbReference type="AlphaFoldDB" id="A0AAD7HRJ4"/>
<sequence>MWDSSWDADRCELETLAGSFDRRRVQVAVQVVPTSLLIVKREIGEGMSEVVERSSGERAVCRVILHVTRRGAGRRVSSRASKPLASKRRDDGDERSRTRSIGGRKHEGVMDGSRDAEKDESWWRRLEAKSLPAESTRHILQTYHFHSNDCCFAKTSAGKERSTRHYLRSWMRSQVCHRGLAYVGTIEARLSKRRVERSQDMFSDH</sequence>
<name>A0AAD7HRJ4_9AGAR</name>
<reference evidence="2" key="1">
    <citation type="submission" date="2023-03" db="EMBL/GenBank/DDBJ databases">
        <title>Massive genome expansion in bonnet fungi (Mycena s.s.) driven by repeated elements and novel gene families across ecological guilds.</title>
        <authorList>
            <consortium name="Lawrence Berkeley National Laboratory"/>
            <person name="Harder C.B."/>
            <person name="Miyauchi S."/>
            <person name="Viragh M."/>
            <person name="Kuo A."/>
            <person name="Thoen E."/>
            <person name="Andreopoulos B."/>
            <person name="Lu D."/>
            <person name="Skrede I."/>
            <person name="Drula E."/>
            <person name="Henrissat B."/>
            <person name="Morin E."/>
            <person name="Kohler A."/>
            <person name="Barry K."/>
            <person name="LaButti K."/>
            <person name="Morin E."/>
            <person name="Salamov A."/>
            <person name="Lipzen A."/>
            <person name="Mereny Z."/>
            <person name="Hegedus B."/>
            <person name="Baldrian P."/>
            <person name="Stursova M."/>
            <person name="Weitz H."/>
            <person name="Taylor A."/>
            <person name="Grigoriev I.V."/>
            <person name="Nagy L.G."/>
            <person name="Martin F."/>
            <person name="Kauserud H."/>
        </authorList>
    </citation>
    <scope>NUCLEOTIDE SEQUENCE</scope>
    <source>
        <strain evidence="2">CBHHK188m</strain>
    </source>
</reference>
<evidence type="ECO:0000313" key="2">
    <source>
        <dbReference type="EMBL" id="KAJ7726699.1"/>
    </source>
</evidence>
<protein>
    <submittedName>
        <fullName evidence="2">Uncharacterized protein</fullName>
    </submittedName>
</protein>
<organism evidence="2 3">
    <name type="scientific">Mycena maculata</name>
    <dbReference type="NCBI Taxonomy" id="230809"/>
    <lineage>
        <taxon>Eukaryota</taxon>
        <taxon>Fungi</taxon>
        <taxon>Dikarya</taxon>
        <taxon>Basidiomycota</taxon>
        <taxon>Agaricomycotina</taxon>
        <taxon>Agaricomycetes</taxon>
        <taxon>Agaricomycetidae</taxon>
        <taxon>Agaricales</taxon>
        <taxon>Marasmiineae</taxon>
        <taxon>Mycenaceae</taxon>
        <taxon>Mycena</taxon>
    </lineage>
</organism>
<gene>
    <name evidence="2" type="ORF">DFH07DRAFT_852583</name>
</gene>
<dbReference type="EMBL" id="JARJLG010000217">
    <property type="protein sequence ID" value="KAJ7726699.1"/>
    <property type="molecule type" value="Genomic_DNA"/>
</dbReference>
<accession>A0AAD7HRJ4</accession>
<feature type="region of interest" description="Disordered" evidence="1">
    <location>
        <begin position="72"/>
        <end position="114"/>
    </location>
</feature>
<proteinExistence type="predicted"/>
<evidence type="ECO:0000313" key="3">
    <source>
        <dbReference type="Proteomes" id="UP001215280"/>
    </source>
</evidence>
<evidence type="ECO:0000256" key="1">
    <source>
        <dbReference type="SAM" id="MobiDB-lite"/>
    </source>
</evidence>